<dbReference type="STRING" id="415747.SAMN03097708_00295"/>
<evidence type="ECO:0000313" key="1">
    <source>
        <dbReference type="EMBL" id="SCZ49925.1"/>
    </source>
</evidence>
<gene>
    <name evidence="1" type="ORF">SAMN03097708_00295</name>
</gene>
<proteinExistence type="predicted"/>
<dbReference type="AlphaFoldDB" id="A0A1G5PK75"/>
<dbReference type="EMBL" id="FMWD01000001">
    <property type="protein sequence ID" value="SCZ49925.1"/>
    <property type="molecule type" value="Genomic_DNA"/>
</dbReference>
<keyword evidence="2" id="KW-1185">Reference proteome</keyword>
<sequence length="74" mass="8340">MKPVELSVWGVCTDCGYEGMIEYRHLEGEVYDDDNALGVMLLQCCPACETVDHSLLPLDFYRELLVRAEANGEN</sequence>
<dbReference type="OrthoDB" id="5801853at2"/>
<evidence type="ECO:0000313" key="2">
    <source>
        <dbReference type="Proteomes" id="UP000199648"/>
    </source>
</evidence>
<organism evidence="1 2">
    <name type="scientific">Thiohalomonas denitrificans</name>
    <dbReference type="NCBI Taxonomy" id="415747"/>
    <lineage>
        <taxon>Bacteria</taxon>
        <taxon>Pseudomonadati</taxon>
        <taxon>Pseudomonadota</taxon>
        <taxon>Gammaproteobacteria</taxon>
        <taxon>Thiohalomonadales</taxon>
        <taxon>Thiohalomonadaceae</taxon>
        <taxon>Thiohalomonas</taxon>
    </lineage>
</organism>
<protein>
    <submittedName>
        <fullName evidence="1">Uncharacterized protein</fullName>
    </submittedName>
</protein>
<accession>A0A1G5PK75</accession>
<dbReference type="Proteomes" id="UP000199648">
    <property type="component" value="Unassembled WGS sequence"/>
</dbReference>
<dbReference type="RefSeq" id="WP_092991854.1">
    <property type="nucleotide sequence ID" value="NZ_FMWD01000001.1"/>
</dbReference>
<reference evidence="1 2" key="1">
    <citation type="submission" date="2016-10" db="EMBL/GenBank/DDBJ databases">
        <authorList>
            <person name="de Groot N.N."/>
        </authorList>
    </citation>
    <scope>NUCLEOTIDE SEQUENCE [LARGE SCALE GENOMIC DNA]</scope>
    <source>
        <strain evidence="1 2">HLD2</strain>
    </source>
</reference>
<name>A0A1G5PK75_9GAMM</name>